<dbReference type="SUPFAM" id="SSF53300">
    <property type="entry name" value="vWA-like"/>
    <property type="match status" value="1"/>
</dbReference>
<dbReference type="PROSITE" id="PS51257">
    <property type="entry name" value="PROKAR_LIPOPROTEIN"/>
    <property type="match status" value="1"/>
</dbReference>
<dbReference type="AlphaFoldDB" id="A0A1I0J5W2"/>
<feature type="compositionally biased region" description="Polar residues" evidence="1">
    <location>
        <begin position="30"/>
        <end position="39"/>
    </location>
</feature>
<evidence type="ECO:0000313" key="4">
    <source>
        <dbReference type="Proteomes" id="UP000199095"/>
    </source>
</evidence>
<dbReference type="Pfam" id="PF00092">
    <property type="entry name" value="VWA"/>
    <property type="match status" value="1"/>
</dbReference>
<dbReference type="Gene3D" id="3.40.50.410">
    <property type="entry name" value="von Willebrand factor, type A domain"/>
    <property type="match status" value="1"/>
</dbReference>
<feature type="compositionally biased region" description="Basic and acidic residues" evidence="1">
    <location>
        <begin position="92"/>
        <end position="102"/>
    </location>
</feature>
<accession>A0A1I0J5W2</accession>
<evidence type="ECO:0000256" key="1">
    <source>
        <dbReference type="SAM" id="MobiDB-lite"/>
    </source>
</evidence>
<organism evidence="3 4">
    <name type="scientific">Salinibacillus kushneri</name>
    <dbReference type="NCBI Taxonomy" id="237682"/>
    <lineage>
        <taxon>Bacteria</taxon>
        <taxon>Bacillati</taxon>
        <taxon>Bacillota</taxon>
        <taxon>Bacilli</taxon>
        <taxon>Bacillales</taxon>
        <taxon>Bacillaceae</taxon>
        <taxon>Salinibacillus</taxon>
    </lineage>
</organism>
<dbReference type="SMART" id="SM00327">
    <property type="entry name" value="VWA"/>
    <property type="match status" value="1"/>
</dbReference>
<dbReference type="EMBL" id="FOHJ01000016">
    <property type="protein sequence ID" value="SEU05211.1"/>
    <property type="molecule type" value="Genomic_DNA"/>
</dbReference>
<protein>
    <submittedName>
        <fullName evidence="3">Ca-activated chloride channel family protein</fullName>
    </submittedName>
</protein>
<sequence>MLKNKTIIVMFVLIVIVGTGCTKQEEEPSSDNTEPTTENSTDETKQDESQTEADNHPSSEEMNVENISLPSTFEALEALPAGEDAGPVYDYESEKSTSEQDKEIAEHFSDLPFPEDKENPTDQELDYLYREILKRVQLDFQGPEKLMKDLKFQSLGNPDIEDSRYQFKEQLNVVILLDASGSMAQVINGKTKMKAAKDAISNFLNELPEETKVALRVYGHKGTGSDEDKKMSCRSTDRIYGFDSYDADSFMKSLNQIEPAGWTPTGLALKEAQKDLSAFDGSKNTNIVYLVSDGIETCDTNPVQTAKKLYDSKITPIINVLGFDVDGEGQNQLQEIADSVDGIYQTVSDENELMNELEKVNEIADAWQDWKEQGMQSIDLQHVSNELDIFVYTTDEESKVVDERTRINFIVNALNDYGHISNESRKYLEEKNSDYHDWILSEIDTFEKELEAMNDKGYKEAVKALEEKYELNVDE</sequence>
<dbReference type="InterPro" id="IPR036465">
    <property type="entry name" value="vWFA_dom_sf"/>
</dbReference>
<feature type="region of interest" description="Disordered" evidence="1">
    <location>
        <begin position="22"/>
        <end position="72"/>
    </location>
</feature>
<evidence type="ECO:0000259" key="2">
    <source>
        <dbReference type="PROSITE" id="PS50234"/>
    </source>
</evidence>
<reference evidence="4" key="1">
    <citation type="submission" date="2016-10" db="EMBL/GenBank/DDBJ databases">
        <authorList>
            <person name="Varghese N."/>
            <person name="Submissions S."/>
        </authorList>
    </citation>
    <scope>NUCLEOTIDE SEQUENCE [LARGE SCALE GENOMIC DNA]</scope>
    <source>
        <strain evidence="4">CGMCC 1.3566</strain>
    </source>
</reference>
<dbReference type="STRING" id="237682.SAMN05421676_11634"/>
<dbReference type="PROSITE" id="PS50234">
    <property type="entry name" value="VWFA"/>
    <property type="match status" value="1"/>
</dbReference>
<keyword evidence="4" id="KW-1185">Reference proteome</keyword>
<feature type="domain" description="VWFA" evidence="2">
    <location>
        <begin position="172"/>
        <end position="360"/>
    </location>
</feature>
<dbReference type="Proteomes" id="UP000199095">
    <property type="component" value="Unassembled WGS sequence"/>
</dbReference>
<feature type="region of interest" description="Disordered" evidence="1">
    <location>
        <begin position="83"/>
        <end position="102"/>
    </location>
</feature>
<proteinExistence type="predicted"/>
<evidence type="ECO:0000313" key="3">
    <source>
        <dbReference type="EMBL" id="SEU05211.1"/>
    </source>
</evidence>
<gene>
    <name evidence="3" type="ORF">SAMN05421676_11634</name>
</gene>
<feature type="compositionally biased region" description="Basic and acidic residues" evidence="1">
    <location>
        <begin position="42"/>
        <end position="59"/>
    </location>
</feature>
<name>A0A1I0J5W2_9BACI</name>
<dbReference type="InterPro" id="IPR002035">
    <property type="entry name" value="VWF_A"/>
</dbReference>